<organism evidence="5 6">
    <name type="scientific">Dyella japonica A8</name>
    <dbReference type="NCBI Taxonomy" id="1217721"/>
    <lineage>
        <taxon>Bacteria</taxon>
        <taxon>Pseudomonadati</taxon>
        <taxon>Pseudomonadota</taxon>
        <taxon>Gammaproteobacteria</taxon>
        <taxon>Lysobacterales</taxon>
        <taxon>Rhodanobacteraceae</taxon>
        <taxon>Dyella</taxon>
    </lineage>
</organism>
<dbReference type="SMART" id="SM00822">
    <property type="entry name" value="PKS_KR"/>
    <property type="match status" value="1"/>
</dbReference>
<protein>
    <submittedName>
        <fullName evidence="5">Oxidoreductase</fullName>
    </submittedName>
</protein>
<evidence type="ECO:0000313" key="5">
    <source>
        <dbReference type="EMBL" id="AIF47966.1"/>
    </source>
</evidence>
<evidence type="ECO:0000256" key="3">
    <source>
        <dbReference type="RuleBase" id="RU000363"/>
    </source>
</evidence>
<comment type="similarity">
    <text evidence="1 3">Belongs to the short-chain dehydrogenases/reductases (SDR) family.</text>
</comment>
<dbReference type="RefSeq" id="WP_019466759.1">
    <property type="nucleotide sequence ID" value="NZ_ALOY01000178.1"/>
</dbReference>
<dbReference type="AlphaFoldDB" id="A0A075K0T4"/>
<sequence length="286" mass="30664">MSKVWLVTGSSRGLGRDIAEAALAHGDQVVATARRPEQLADLVQRYGDQVRAVALDVADAHAAQAAVQFTVEAFGRLDVLVNNAGYGHAMPFEQSDDAGFRAQIETNFHGVVNLTRAALPVMRAQRSGHILQVSSVGGRIGTPGLAAYQSAKWAVGGFTEVVAAEVAHLGIRLCSLEPGGMRTGWGAEANSTLGELLPDYEASVGAFRELIRDHQGKEASDPARVAQVVLKLAYHERPPLHLLLGSDAMHYFSLVEQERVAATERWREVSLSTDAGKDVTPSFPAY</sequence>
<dbReference type="PATRIC" id="fig|1217721.7.peg.2513"/>
<dbReference type="GO" id="GO:0016491">
    <property type="term" value="F:oxidoreductase activity"/>
    <property type="evidence" value="ECO:0007669"/>
    <property type="project" value="UniProtKB-KW"/>
</dbReference>
<dbReference type="FunFam" id="3.40.50.720:FF:000084">
    <property type="entry name" value="Short-chain dehydrogenase reductase"/>
    <property type="match status" value="1"/>
</dbReference>
<dbReference type="Gene3D" id="3.40.50.720">
    <property type="entry name" value="NAD(P)-binding Rossmann-like Domain"/>
    <property type="match status" value="1"/>
</dbReference>
<dbReference type="HOGENOM" id="CLU_010194_2_9_6"/>
<dbReference type="InterPro" id="IPR051911">
    <property type="entry name" value="SDR_oxidoreductase"/>
</dbReference>
<feature type="domain" description="Ketoreductase" evidence="4">
    <location>
        <begin position="3"/>
        <end position="185"/>
    </location>
</feature>
<dbReference type="InterPro" id="IPR002347">
    <property type="entry name" value="SDR_fam"/>
</dbReference>
<dbReference type="PRINTS" id="PR00080">
    <property type="entry name" value="SDRFAMILY"/>
</dbReference>
<dbReference type="KEGG" id="dja:HY57_12190"/>
<dbReference type="Proteomes" id="UP000027987">
    <property type="component" value="Chromosome"/>
</dbReference>
<proteinExistence type="inferred from homology"/>
<evidence type="ECO:0000259" key="4">
    <source>
        <dbReference type="SMART" id="SM00822"/>
    </source>
</evidence>
<dbReference type="CDD" id="cd05374">
    <property type="entry name" value="17beta-HSD-like_SDR_c"/>
    <property type="match status" value="1"/>
</dbReference>
<evidence type="ECO:0000256" key="2">
    <source>
        <dbReference type="ARBA" id="ARBA00023002"/>
    </source>
</evidence>
<dbReference type="SUPFAM" id="SSF51735">
    <property type="entry name" value="NAD(P)-binding Rossmann-fold domains"/>
    <property type="match status" value="1"/>
</dbReference>
<dbReference type="EMBL" id="CP008884">
    <property type="protein sequence ID" value="AIF47966.1"/>
    <property type="molecule type" value="Genomic_DNA"/>
</dbReference>
<accession>A0A075K0T4</accession>
<evidence type="ECO:0000313" key="6">
    <source>
        <dbReference type="Proteomes" id="UP000027987"/>
    </source>
</evidence>
<dbReference type="InterPro" id="IPR036291">
    <property type="entry name" value="NAD(P)-bd_dom_sf"/>
</dbReference>
<dbReference type="Pfam" id="PF00106">
    <property type="entry name" value="adh_short"/>
    <property type="match status" value="1"/>
</dbReference>
<dbReference type="InterPro" id="IPR057326">
    <property type="entry name" value="KR_dom"/>
</dbReference>
<dbReference type="OrthoDB" id="9775296at2"/>
<name>A0A075K0T4_9GAMM</name>
<dbReference type="PANTHER" id="PTHR43976:SF16">
    <property type="entry name" value="SHORT-CHAIN DEHYDROGENASE_REDUCTASE FAMILY PROTEIN"/>
    <property type="match status" value="1"/>
</dbReference>
<dbReference type="STRING" id="1217721.HY57_12190"/>
<dbReference type="PANTHER" id="PTHR43976">
    <property type="entry name" value="SHORT CHAIN DEHYDROGENASE"/>
    <property type="match status" value="1"/>
</dbReference>
<gene>
    <name evidence="5" type="ORF">HY57_12190</name>
</gene>
<keyword evidence="6" id="KW-1185">Reference proteome</keyword>
<keyword evidence="2" id="KW-0560">Oxidoreductase</keyword>
<evidence type="ECO:0000256" key="1">
    <source>
        <dbReference type="ARBA" id="ARBA00006484"/>
    </source>
</evidence>
<reference evidence="5 6" key="1">
    <citation type="submission" date="2014-07" db="EMBL/GenBank/DDBJ databases">
        <title>Complete Genome Sequence of Dyella japonica Strain A8 Isolated from Malaysian Tropical Soil.</title>
        <authorList>
            <person name="Hui R.K.H."/>
            <person name="Chen J.-W."/>
            <person name="Chan K.-G."/>
            <person name="Leung F.C.C."/>
        </authorList>
    </citation>
    <scope>NUCLEOTIDE SEQUENCE [LARGE SCALE GENOMIC DNA]</scope>
    <source>
        <strain evidence="5 6">A8</strain>
    </source>
</reference>
<dbReference type="PRINTS" id="PR00081">
    <property type="entry name" value="GDHRDH"/>
</dbReference>